<dbReference type="EMBL" id="BQKI01000023">
    <property type="protein sequence ID" value="GJN12287.1"/>
    <property type="molecule type" value="Genomic_DNA"/>
</dbReference>
<comment type="caution">
    <text evidence="2">The sequence shown here is derived from an EMBL/GenBank/DDBJ whole genome shotgun (WGS) entry which is preliminary data.</text>
</comment>
<accession>A0AAV5DP46</accession>
<evidence type="ECO:0000256" key="1">
    <source>
        <dbReference type="SAM" id="MobiDB-lite"/>
    </source>
</evidence>
<organism evidence="2 3">
    <name type="scientific">Eleusine coracana subsp. coracana</name>
    <dbReference type="NCBI Taxonomy" id="191504"/>
    <lineage>
        <taxon>Eukaryota</taxon>
        <taxon>Viridiplantae</taxon>
        <taxon>Streptophyta</taxon>
        <taxon>Embryophyta</taxon>
        <taxon>Tracheophyta</taxon>
        <taxon>Spermatophyta</taxon>
        <taxon>Magnoliopsida</taxon>
        <taxon>Liliopsida</taxon>
        <taxon>Poales</taxon>
        <taxon>Poaceae</taxon>
        <taxon>PACMAD clade</taxon>
        <taxon>Chloridoideae</taxon>
        <taxon>Cynodonteae</taxon>
        <taxon>Eleusininae</taxon>
        <taxon>Eleusine</taxon>
    </lineage>
</organism>
<dbReference type="AlphaFoldDB" id="A0AAV5DP46"/>
<feature type="compositionally biased region" description="Low complexity" evidence="1">
    <location>
        <begin position="14"/>
        <end position="26"/>
    </location>
</feature>
<sequence length="106" mass="11783">MPNSRMLHHRLTNSRPPESSSPLHSSSYCCRNHGARPSTRARGTPIEAYAIAQTHAGQIQVGLSMGQKRYWERAFFFGRGEVELCCVNTSGTSGVVAVTVPFTFWR</sequence>
<proteinExistence type="predicted"/>
<dbReference type="Proteomes" id="UP001054889">
    <property type="component" value="Unassembled WGS sequence"/>
</dbReference>
<feature type="region of interest" description="Disordered" evidence="1">
    <location>
        <begin position="1"/>
        <end position="26"/>
    </location>
</feature>
<keyword evidence="3" id="KW-1185">Reference proteome</keyword>
<reference evidence="2" key="2">
    <citation type="submission" date="2021-12" db="EMBL/GenBank/DDBJ databases">
        <title>Resequencing data analysis of finger millet.</title>
        <authorList>
            <person name="Hatakeyama M."/>
            <person name="Aluri S."/>
            <person name="Balachadran M.T."/>
            <person name="Sivarajan S.R."/>
            <person name="Poveda L."/>
            <person name="Shimizu-Inatsugi R."/>
            <person name="Schlapbach R."/>
            <person name="Sreeman S.M."/>
            <person name="Shimizu K.K."/>
        </authorList>
    </citation>
    <scope>NUCLEOTIDE SEQUENCE</scope>
</reference>
<evidence type="ECO:0000313" key="3">
    <source>
        <dbReference type="Proteomes" id="UP001054889"/>
    </source>
</evidence>
<feature type="compositionally biased region" description="Basic residues" evidence="1">
    <location>
        <begin position="1"/>
        <end position="12"/>
    </location>
</feature>
<gene>
    <name evidence="2" type="primary">ga30554</name>
    <name evidence="2" type="ORF">PR202_ga30554</name>
</gene>
<evidence type="ECO:0000313" key="2">
    <source>
        <dbReference type="EMBL" id="GJN12287.1"/>
    </source>
</evidence>
<protein>
    <submittedName>
        <fullName evidence="2">Uncharacterized protein</fullName>
    </submittedName>
</protein>
<reference evidence="2" key="1">
    <citation type="journal article" date="2018" name="DNA Res.">
        <title>Multiple hybrid de novo genome assembly of finger millet, an orphan allotetraploid crop.</title>
        <authorList>
            <person name="Hatakeyama M."/>
            <person name="Aluri S."/>
            <person name="Balachadran M.T."/>
            <person name="Sivarajan S.R."/>
            <person name="Patrignani A."/>
            <person name="Gruter S."/>
            <person name="Poveda L."/>
            <person name="Shimizu-Inatsugi R."/>
            <person name="Baeten J."/>
            <person name="Francoijs K.J."/>
            <person name="Nataraja K.N."/>
            <person name="Reddy Y.A.N."/>
            <person name="Phadnis S."/>
            <person name="Ravikumar R.L."/>
            <person name="Schlapbach R."/>
            <person name="Sreeman S.M."/>
            <person name="Shimizu K.K."/>
        </authorList>
    </citation>
    <scope>NUCLEOTIDE SEQUENCE</scope>
</reference>
<name>A0AAV5DP46_ELECO</name>